<evidence type="ECO:0000256" key="1">
    <source>
        <dbReference type="SAM" id="Coils"/>
    </source>
</evidence>
<organism evidence="2">
    <name type="scientific">Caudovirales sp. ctUL28</name>
    <dbReference type="NCBI Taxonomy" id="2826778"/>
    <lineage>
        <taxon>Viruses</taxon>
        <taxon>Duplodnaviria</taxon>
        <taxon>Heunggongvirae</taxon>
        <taxon>Uroviricota</taxon>
        <taxon>Caudoviricetes</taxon>
    </lineage>
</organism>
<dbReference type="InterPro" id="IPR008840">
    <property type="entry name" value="Sipho_Gp157"/>
</dbReference>
<name>A0A8S5MV26_9CAUD</name>
<proteinExistence type="predicted"/>
<keyword evidence="1" id="KW-0175">Coiled coil</keyword>
<reference evidence="2" key="1">
    <citation type="journal article" date="2021" name="Proc. Natl. Acad. Sci. U.S.A.">
        <title>A Catalog of Tens of Thousands of Viruses from Human Metagenomes Reveals Hidden Associations with Chronic Diseases.</title>
        <authorList>
            <person name="Tisza M.J."/>
            <person name="Buck C.B."/>
        </authorList>
    </citation>
    <scope>NUCLEOTIDE SEQUENCE</scope>
    <source>
        <strain evidence="2">CtUL28</strain>
    </source>
</reference>
<dbReference type="EMBL" id="BK014996">
    <property type="protein sequence ID" value="DAD86193.1"/>
    <property type="molecule type" value="Genomic_DNA"/>
</dbReference>
<accession>A0A8S5MV26</accession>
<protein>
    <submittedName>
        <fullName evidence="2">Resistance protein</fullName>
    </submittedName>
</protein>
<feature type="coiled-coil region" evidence="1">
    <location>
        <begin position="47"/>
        <end position="81"/>
    </location>
</feature>
<dbReference type="Pfam" id="PF05565">
    <property type="entry name" value="Sipho_Gp157"/>
    <property type="match status" value="1"/>
</dbReference>
<sequence length="164" mass="18483">MATLYEIDERLANIFVTPEGTAVDGSTGEVLDTKVLDDLEMEKWSKVDNICRYIKNLQSDIEQYKEEVDKLTARAVSAQKKLESLKIYLAMHLEAGKKADVPSAQIRWRKSVTVSIPDENMVPMRFMKQVITTKPDKLAIKELLKAGETVPGASLEEKQNLSIK</sequence>
<evidence type="ECO:0000313" key="2">
    <source>
        <dbReference type="EMBL" id="DAD86193.1"/>
    </source>
</evidence>